<evidence type="ECO:0000259" key="4">
    <source>
        <dbReference type="PROSITE" id="PS50072"/>
    </source>
</evidence>
<keyword evidence="2" id="KW-0697">Rotamase</keyword>
<dbReference type="GO" id="GO:0003755">
    <property type="term" value="F:peptidyl-prolyl cis-trans isomerase activity"/>
    <property type="evidence" value="ECO:0007669"/>
    <property type="project" value="UniProtKB-KW"/>
</dbReference>
<dbReference type="InterPro" id="IPR013103">
    <property type="entry name" value="RVT_2"/>
</dbReference>
<dbReference type="EMBL" id="FR824285">
    <property type="protein sequence ID" value="CCA24450.1"/>
    <property type="molecule type" value="Genomic_DNA"/>
</dbReference>
<dbReference type="GO" id="GO:0071013">
    <property type="term" value="C:catalytic step 2 spliceosome"/>
    <property type="evidence" value="ECO:0007669"/>
    <property type="project" value="TreeGrafter"/>
</dbReference>
<dbReference type="PANTHER" id="PTHR45625:SF4">
    <property type="entry name" value="PEPTIDYLPROLYL ISOMERASE DOMAIN AND WD REPEAT-CONTAINING PROTEIN 1"/>
    <property type="match status" value="1"/>
</dbReference>
<dbReference type="InterPro" id="IPR029000">
    <property type="entry name" value="Cyclophilin-like_dom_sf"/>
</dbReference>
<dbReference type="Gene3D" id="2.40.100.10">
    <property type="entry name" value="Cyclophilin-like"/>
    <property type="match status" value="1"/>
</dbReference>
<gene>
    <name evidence="5" type="primary">AlNc14C240G9455</name>
    <name evidence="5" type="ORF">ALNC14_105940</name>
</gene>
<dbReference type="Pfam" id="PF00160">
    <property type="entry name" value="Pro_isomerase"/>
    <property type="match status" value="1"/>
</dbReference>
<dbReference type="GO" id="GO:0006457">
    <property type="term" value="P:protein folding"/>
    <property type="evidence" value="ECO:0007669"/>
    <property type="project" value="InterPro"/>
</dbReference>
<dbReference type="SUPFAM" id="SSF50891">
    <property type="entry name" value="Cyclophilin-like"/>
    <property type="match status" value="1"/>
</dbReference>
<name>F0WSW6_9STRA</name>
<dbReference type="InterPro" id="IPR044666">
    <property type="entry name" value="Cyclophilin_A-like"/>
</dbReference>
<accession>F0WSW6</accession>
<reference evidence="5" key="2">
    <citation type="submission" date="2011-02" db="EMBL/GenBank/DDBJ databases">
        <authorList>
            <person name="MacLean D."/>
        </authorList>
    </citation>
    <scope>NUCLEOTIDE SEQUENCE</scope>
</reference>
<dbReference type="InterPro" id="IPR002130">
    <property type="entry name" value="Cyclophilin-type_PPIase_dom"/>
</dbReference>
<sequence>MGFTKCLSDSCMFVRKDSTSWVYVTLYVDDMLIGDKTIASIKKVASELSCHFSLQILGKVRFILGIEVEYKQELRQLKISQGACIQRMVEKFNQVNAKAVDARTFGDENIEIRLQKRTKITVHKLTFSISHDGKLKRIEVKSGLVIEFVGDDVVLFVDGHQKLKLKRRKESSNANQCDMSTETTFDMSWVYIDLLTILQDMYHGSSVCYRPQIHLQVENDLHREEIMTRRYQHHFCTCHKAEENSVTGQSNTWRTPISWSTACVLLERGLYRAPFVIVLVCIAKRMTSSLITHVTVETSIGSFTIELYYQHAPKACHNFSQLAHNGYYNSTIFHRIIKDFMIQGGDPTGTGRGGESIYGGHFEDEIDSTLKHTGAGIVSMANAGKNTNGSQFFVTLAPTPWLDGKHTIFGRVSDGIQVIQRVGLVPTGPNDCPREAIRIVKAFPVTA</sequence>
<protein>
    <recommendedName>
        <fullName evidence="1">peptidylprolyl isomerase</fullName>
        <ecNumber evidence="1">5.2.1.8</ecNumber>
    </recommendedName>
</protein>
<dbReference type="Pfam" id="PF07727">
    <property type="entry name" value="RVT_2"/>
    <property type="match status" value="1"/>
</dbReference>
<dbReference type="PRINTS" id="PR00153">
    <property type="entry name" value="CSAPPISMRASE"/>
</dbReference>
<dbReference type="FunFam" id="2.40.100.10:FF:000008">
    <property type="entry name" value="Peptidyl-prolyl cis-trans isomerase"/>
    <property type="match status" value="1"/>
</dbReference>
<dbReference type="InterPro" id="IPR020892">
    <property type="entry name" value="Cyclophilin-type_PPIase_CS"/>
</dbReference>
<dbReference type="EC" id="5.2.1.8" evidence="1"/>
<reference evidence="5" key="1">
    <citation type="journal article" date="2011" name="PLoS Biol.">
        <title>Gene gain and loss during evolution of obligate parasitism in the white rust pathogen of Arabidopsis thaliana.</title>
        <authorList>
            <person name="Kemen E."/>
            <person name="Gardiner A."/>
            <person name="Schultz-Larsen T."/>
            <person name="Kemen A.C."/>
            <person name="Balmuth A.L."/>
            <person name="Robert-Seilaniantz A."/>
            <person name="Bailey K."/>
            <person name="Holub E."/>
            <person name="Studholme D.J."/>
            <person name="Maclean D."/>
            <person name="Jones J.D."/>
        </authorList>
    </citation>
    <scope>NUCLEOTIDE SEQUENCE</scope>
</reference>
<dbReference type="HOGENOM" id="CLU_613119_0_0_1"/>
<evidence type="ECO:0000256" key="1">
    <source>
        <dbReference type="ARBA" id="ARBA00013194"/>
    </source>
</evidence>
<dbReference type="AlphaFoldDB" id="F0WSW6"/>
<evidence type="ECO:0000313" key="5">
    <source>
        <dbReference type="EMBL" id="CCA24450.1"/>
    </source>
</evidence>
<dbReference type="PROSITE" id="PS00170">
    <property type="entry name" value="CSA_PPIASE_1"/>
    <property type="match status" value="1"/>
</dbReference>
<keyword evidence="3 5" id="KW-0413">Isomerase</keyword>
<dbReference type="PROSITE" id="PS50072">
    <property type="entry name" value="CSA_PPIASE_2"/>
    <property type="match status" value="1"/>
</dbReference>
<proteinExistence type="predicted"/>
<organism evidence="5">
    <name type="scientific">Albugo laibachii Nc14</name>
    <dbReference type="NCBI Taxonomy" id="890382"/>
    <lineage>
        <taxon>Eukaryota</taxon>
        <taxon>Sar</taxon>
        <taxon>Stramenopiles</taxon>
        <taxon>Oomycota</taxon>
        <taxon>Peronosporomycetes</taxon>
        <taxon>Albuginales</taxon>
        <taxon>Albuginaceae</taxon>
        <taxon>Albugo</taxon>
    </lineage>
</organism>
<evidence type="ECO:0000256" key="3">
    <source>
        <dbReference type="ARBA" id="ARBA00023235"/>
    </source>
</evidence>
<dbReference type="PANTHER" id="PTHR45625">
    <property type="entry name" value="PEPTIDYL-PROLYL CIS-TRANS ISOMERASE-RELATED"/>
    <property type="match status" value="1"/>
</dbReference>
<feature type="domain" description="PPIase cyclophilin-type" evidence="4">
    <location>
        <begin position="290"/>
        <end position="444"/>
    </location>
</feature>
<evidence type="ECO:0000256" key="2">
    <source>
        <dbReference type="ARBA" id="ARBA00023110"/>
    </source>
</evidence>